<keyword evidence="2 4" id="KW-0238">DNA-binding</keyword>
<dbReference type="GO" id="GO:0000976">
    <property type="term" value="F:transcription cis-regulatory region binding"/>
    <property type="evidence" value="ECO:0007669"/>
    <property type="project" value="TreeGrafter"/>
</dbReference>
<dbReference type="SUPFAM" id="SSF48498">
    <property type="entry name" value="Tetracyclin repressor-like, C-terminal domain"/>
    <property type="match status" value="1"/>
</dbReference>
<dbReference type="InterPro" id="IPR050109">
    <property type="entry name" value="HTH-type_TetR-like_transc_reg"/>
</dbReference>
<protein>
    <submittedName>
        <fullName evidence="6">TetR/AcrR family transcriptional regulator</fullName>
    </submittedName>
</protein>
<name>A0A846XJ05_9NOCA</name>
<evidence type="ECO:0000256" key="2">
    <source>
        <dbReference type="ARBA" id="ARBA00023125"/>
    </source>
</evidence>
<comment type="caution">
    <text evidence="6">The sequence shown here is derived from an EMBL/GenBank/DDBJ whole genome shotgun (WGS) entry which is preliminary data.</text>
</comment>
<evidence type="ECO:0000313" key="6">
    <source>
        <dbReference type="EMBL" id="NKY35325.1"/>
    </source>
</evidence>
<organism evidence="6 7">
    <name type="scientific">Nocardia speluncae</name>
    <dbReference type="NCBI Taxonomy" id="419477"/>
    <lineage>
        <taxon>Bacteria</taxon>
        <taxon>Bacillati</taxon>
        <taxon>Actinomycetota</taxon>
        <taxon>Actinomycetes</taxon>
        <taxon>Mycobacteriales</taxon>
        <taxon>Nocardiaceae</taxon>
        <taxon>Nocardia</taxon>
    </lineage>
</organism>
<keyword evidence="1" id="KW-0805">Transcription regulation</keyword>
<dbReference type="PANTHER" id="PTHR30055:SF234">
    <property type="entry name" value="HTH-TYPE TRANSCRIPTIONAL REGULATOR BETI"/>
    <property type="match status" value="1"/>
</dbReference>
<dbReference type="Gene3D" id="1.10.357.10">
    <property type="entry name" value="Tetracycline Repressor, domain 2"/>
    <property type="match status" value="1"/>
</dbReference>
<dbReference type="InterPro" id="IPR001647">
    <property type="entry name" value="HTH_TetR"/>
</dbReference>
<dbReference type="SUPFAM" id="SSF46689">
    <property type="entry name" value="Homeodomain-like"/>
    <property type="match status" value="1"/>
</dbReference>
<dbReference type="RefSeq" id="WP_068042435.1">
    <property type="nucleotide sequence ID" value="NZ_JAAXOO010000005.1"/>
</dbReference>
<evidence type="ECO:0000256" key="1">
    <source>
        <dbReference type="ARBA" id="ARBA00023015"/>
    </source>
</evidence>
<evidence type="ECO:0000313" key="7">
    <source>
        <dbReference type="Proteomes" id="UP000565715"/>
    </source>
</evidence>
<dbReference type="Pfam" id="PF00440">
    <property type="entry name" value="TetR_N"/>
    <property type="match status" value="1"/>
</dbReference>
<proteinExistence type="predicted"/>
<feature type="domain" description="HTH tetR-type" evidence="5">
    <location>
        <begin position="14"/>
        <end position="72"/>
    </location>
</feature>
<dbReference type="InterPro" id="IPR009057">
    <property type="entry name" value="Homeodomain-like_sf"/>
</dbReference>
<dbReference type="PANTHER" id="PTHR30055">
    <property type="entry name" value="HTH-TYPE TRANSCRIPTIONAL REGULATOR RUTR"/>
    <property type="match status" value="1"/>
</dbReference>
<dbReference type="InterPro" id="IPR036271">
    <property type="entry name" value="Tet_transcr_reg_TetR-rel_C_sf"/>
</dbReference>
<dbReference type="PROSITE" id="PS50977">
    <property type="entry name" value="HTH_TETR_2"/>
    <property type="match status" value="1"/>
</dbReference>
<sequence>MTRSQARKQRVDARRSAASIVGAAVQVLDDDPEASMEAIARAAGVTRQTVYAHFPSREQLLRALLDHLTAEAVAEIDAADIDSGPAVDALFRLLKASDRSTGRYPVLLQTLSAMRLDESDDAQLHAPVAKRLRRILRRGQEAGEFDAQLSTDWLIAATINLGHAAGESVGAGHLSKAEADDALRTSLLRILAPGPTE</sequence>
<accession>A0A846XJ05</accession>
<gene>
    <name evidence="6" type="ORF">HGA13_19950</name>
</gene>
<dbReference type="EMBL" id="JAAXOO010000005">
    <property type="protein sequence ID" value="NKY35325.1"/>
    <property type="molecule type" value="Genomic_DNA"/>
</dbReference>
<reference evidence="6 7" key="1">
    <citation type="submission" date="2020-04" db="EMBL/GenBank/DDBJ databases">
        <title>MicrobeNet Type strains.</title>
        <authorList>
            <person name="Nicholson A.C."/>
        </authorList>
    </citation>
    <scope>NUCLEOTIDE SEQUENCE [LARGE SCALE GENOMIC DNA]</scope>
    <source>
        <strain evidence="6 7">DSM 45078</strain>
    </source>
</reference>
<dbReference type="GO" id="GO:0003700">
    <property type="term" value="F:DNA-binding transcription factor activity"/>
    <property type="evidence" value="ECO:0007669"/>
    <property type="project" value="TreeGrafter"/>
</dbReference>
<dbReference type="Proteomes" id="UP000565715">
    <property type="component" value="Unassembled WGS sequence"/>
</dbReference>
<dbReference type="AlphaFoldDB" id="A0A846XJ05"/>
<keyword evidence="7" id="KW-1185">Reference proteome</keyword>
<keyword evidence="3" id="KW-0804">Transcription</keyword>
<evidence type="ECO:0000259" key="5">
    <source>
        <dbReference type="PROSITE" id="PS50977"/>
    </source>
</evidence>
<feature type="DNA-binding region" description="H-T-H motif" evidence="4">
    <location>
        <begin position="35"/>
        <end position="54"/>
    </location>
</feature>
<evidence type="ECO:0000256" key="3">
    <source>
        <dbReference type="ARBA" id="ARBA00023163"/>
    </source>
</evidence>
<evidence type="ECO:0000256" key="4">
    <source>
        <dbReference type="PROSITE-ProRule" id="PRU00335"/>
    </source>
</evidence>